<dbReference type="EMBL" id="KF900821">
    <property type="protein sequence ID" value="AIF08126.1"/>
    <property type="molecule type" value="Genomic_DNA"/>
</dbReference>
<keyword evidence="2" id="KW-0812">Transmembrane</keyword>
<keyword evidence="2" id="KW-1133">Transmembrane helix</keyword>
<protein>
    <recommendedName>
        <fullName evidence="4">Thioredoxin domain-containing protein</fullName>
    </recommendedName>
</protein>
<sequence>MAEYSSIAEVYTASWCENCVFAEEGLYAAIAEATGETTVLTFHRAIGEVEDPFGVESADLRWEGRYGKTSKDIVSVMRAPPTIIINGETMHAGSGGLGGDQLKPYYAESLSQPPQFSLESANSSLSWSSEDMASGTLTWNLEAGDWLPESTTSIVFVVEASATFEEGSNGLGDYHDVVRDMVELDGNSGSMNYTLPAAWDGEDLSLVLVHQWSEELEIACCDVNPSGPDYLALWLSFGIGGFFAIVFIIGLIISTKKNEELEEAVLDQQVPVDHVAQQQRMQASVNQLDQQRSQAHNEAEQLRKQLSDSTSYTAAQMEAMQAQMQSLQETVAQAEKEKTEMQDELEKAKSTTIVQNITYNIQDSAISGDINATELKEKDD</sequence>
<proteinExistence type="predicted"/>
<reference evidence="3" key="1">
    <citation type="journal article" date="2014" name="Genome Biol. Evol.">
        <title>Pangenome evidence for extensive interdomain horizontal transfer affecting lineage core and shell genes in uncultured planktonic thaumarchaeota and euryarchaeota.</title>
        <authorList>
            <person name="Deschamps P."/>
            <person name="Zivanovic Y."/>
            <person name="Moreira D."/>
            <person name="Rodriguez-Valera F."/>
            <person name="Lopez-Garcia P."/>
        </authorList>
    </citation>
    <scope>NUCLEOTIDE SEQUENCE</scope>
</reference>
<evidence type="ECO:0000313" key="3">
    <source>
        <dbReference type="EMBL" id="AIF08126.1"/>
    </source>
</evidence>
<feature type="transmembrane region" description="Helical" evidence="2">
    <location>
        <begin position="231"/>
        <end position="253"/>
    </location>
</feature>
<keyword evidence="1" id="KW-0175">Coiled coil</keyword>
<feature type="coiled-coil region" evidence="1">
    <location>
        <begin position="278"/>
        <end position="351"/>
    </location>
</feature>
<evidence type="ECO:0000256" key="2">
    <source>
        <dbReference type="SAM" id="Phobius"/>
    </source>
</evidence>
<name>A0A075GW87_9EURY</name>
<organism evidence="3">
    <name type="scientific">uncultured marine group II/III euryarchaeote KM3_26_H05</name>
    <dbReference type="NCBI Taxonomy" id="1456427"/>
    <lineage>
        <taxon>Archaea</taxon>
        <taxon>Methanobacteriati</taxon>
        <taxon>Methanobacteriota</taxon>
        <taxon>environmental samples</taxon>
    </lineage>
</organism>
<evidence type="ECO:0000256" key="1">
    <source>
        <dbReference type="SAM" id="Coils"/>
    </source>
</evidence>
<keyword evidence="2" id="KW-0472">Membrane</keyword>
<accession>A0A075GW87</accession>
<dbReference type="AlphaFoldDB" id="A0A075GW87"/>
<evidence type="ECO:0008006" key="4">
    <source>
        <dbReference type="Google" id="ProtNLM"/>
    </source>
</evidence>